<dbReference type="Pfam" id="PF00583">
    <property type="entry name" value="Acetyltransf_1"/>
    <property type="match status" value="1"/>
</dbReference>
<evidence type="ECO:0000259" key="3">
    <source>
        <dbReference type="PROSITE" id="PS51186"/>
    </source>
</evidence>
<reference evidence="4 5" key="1">
    <citation type="submission" date="2020-07" db="EMBL/GenBank/DDBJ databases">
        <title>Diversity of carbapenemase encoding genes among Pseudomonas putida group clinical isolates in a tertiary Brazilian hospital.</title>
        <authorList>
            <person name="Alberto-Lei F."/>
            <person name="Nodari C.S."/>
            <person name="Streling A.P."/>
            <person name="Paulino J.T."/>
            <person name="Bessa-Neto F.O."/>
            <person name="Cayo R."/>
            <person name="Gales A.C."/>
        </authorList>
    </citation>
    <scope>NUCLEOTIDE SEQUENCE [LARGE SCALE GENOMIC DNA]</scope>
    <source>
        <strain evidence="4 5">11213</strain>
    </source>
</reference>
<evidence type="ECO:0000256" key="1">
    <source>
        <dbReference type="ARBA" id="ARBA00022679"/>
    </source>
</evidence>
<keyword evidence="2" id="KW-0012">Acyltransferase</keyword>
<dbReference type="CDD" id="cd04301">
    <property type="entry name" value="NAT_SF"/>
    <property type="match status" value="1"/>
</dbReference>
<dbReference type="SUPFAM" id="SSF55729">
    <property type="entry name" value="Acyl-CoA N-acyltransferases (Nat)"/>
    <property type="match status" value="1"/>
</dbReference>
<evidence type="ECO:0000313" key="4">
    <source>
        <dbReference type="EMBL" id="MBA6147129.1"/>
    </source>
</evidence>
<dbReference type="PROSITE" id="PS51186">
    <property type="entry name" value="GNAT"/>
    <property type="match status" value="1"/>
</dbReference>
<dbReference type="AlphaFoldDB" id="A0A7W2LU63"/>
<keyword evidence="1 4" id="KW-0808">Transferase</keyword>
<name>A0A7W2LU63_9PSED</name>
<dbReference type="InterPro" id="IPR016181">
    <property type="entry name" value="Acyl_CoA_acyltransferase"/>
</dbReference>
<evidence type="ECO:0000256" key="2">
    <source>
        <dbReference type="ARBA" id="ARBA00023315"/>
    </source>
</evidence>
<dbReference type="InterPro" id="IPR000182">
    <property type="entry name" value="GNAT_dom"/>
</dbReference>
<dbReference type="PANTHER" id="PTHR43877:SF2">
    <property type="entry name" value="AMINOALKYLPHOSPHONATE N-ACETYLTRANSFERASE-RELATED"/>
    <property type="match status" value="1"/>
</dbReference>
<dbReference type="EMBL" id="JACGDA010000008">
    <property type="protein sequence ID" value="MBA6147129.1"/>
    <property type="molecule type" value="Genomic_DNA"/>
</dbReference>
<dbReference type="Proteomes" id="UP000577346">
    <property type="component" value="Unassembled WGS sequence"/>
</dbReference>
<gene>
    <name evidence="4" type="ORF">H4C15_06345</name>
</gene>
<dbReference type="GeneID" id="72420785"/>
<proteinExistence type="predicted"/>
<organism evidence="4 5">
    <name type="scientific">Pseudomonas juntendi</name>
    <dbReference type="NCBI Taxonomy" id="2666183"/>
    <lineage>
        <taxon>Bacteria</taxon>
        <taxon>Pseudomonadati</taxon>
        <taxon>Pseudomonadota</taxon>
        <taxon>Gammaproteobacteria</taxon>
        <taxon>Pseudomonadales</taxon>
        <taxon>Pseudomonadaceae</taxon>
        <taxon>Pseudomonas</taxon>
    </lineage>
</organism>
<accession>A0A7W2LU63</accession>
<feature type="domain" description="N-acetyltransferase" evidence="3">
    <location>
        <begin position="18"/>
        <end position="160"/>
    </location>
</feature>
<evidence type="ECO:0000313" key="5">
    <source>
        <dbReference type="Proteomes" id="UP000577346"/>
    </source>
</evidence>
<protein>
    <submittedName>
        <fullName evidence="4">GNAT family N-acetyltransferase</fullName>
    </submittedName>
</protein>
<sequence length="160" mass="17862">MTFTPAPSVPREPDLADSDLRYLDGENDLHLAFPVMQQLRPHLAGEADFIGRVQRMRAEGYRLLGGFDSGQLVALAGYRLQENLVYGRFLYVDDLVTAETQRGQQWGARLLAALQRLAQATGCARLVLDTGLANTRAQHFYSRQGLHNSATRFQKQFAAP</sequence>
<dbReference type="InterPro" id="IPR050832">
    <property type="entry name" value="Bact_Acetyltransf"/>
</dbReference>
<dbReference type="GO" id="GO:0016747">
    <property type="term" value="F:acyltransferase activity, transferring groups other than amino-acyl groups"/>
    <property type="evidence" value="ECO:0007669"/>
    <property type="project" value="InterPro"/>
</dbReference>
<dbReference type="Gene3D" id="3.40.630.30">
    <property type="match status" value="1"/>
</dbReference>
<comment type="caution">
    <text evidence="4">The sequence shown here is derived from an EMBL/GenBank/DDBJ whole genome shotgun (WGS) entry which is preliminary data.</text>
</comment>
<dbReference type="PANTHER" id="PTHR43877">
    <property type="entry name" value="AMINOALKYLPHOSPHONATE N-ACETYLTRANSFERASE-RELATED-RELATED"/>
    <property type="match status" value="1"/>
</dbReference>
<dbReference type="RefSeq" id="WP_054903962.1">
    <property type="nucleotide sequence ID" value="NZ_CP079903.1"/>
</dbReference>